<keyword evidence="6" id="KW-0675">Receptor</keyword>
<feature type="domain" description="G-protein coupled receptors family 2 profile 2" evidence="11">
    <location>
        <begin position="426"/>
        <end position="683"/>
    </location>
</feature>
<dbReference type="PANTHER" id="PTHR46953:SF1">
    <property type="entry name" value="G-PROTEIN COUPLED RECEPTOR MTH-LIKE 1-RELATED"/>
    <property type="match status" value="1"/>
</dbReference>
<feature type="region of interest" description="Disordered" evidence="8">
    <location>
        <begin position="704"/>
        <end position="763"/>
    </location>
</feature>
<dbReference type="InterPro" id="IPR017981">
    <property type="entry name" value="GPCR_2-like_7TM"/>
</dbReference>
<evidence type="ECO:0000256" key="5">
    <source>
        <dbReference type="ARBA" id="ARBA00022989"/>
    </source>
</evidence>
<feature type="transmembrane region" description="Helical" evidence="9">
    <location>
        <begin position="661"/>
        <end position="682"/>
    </location>
</feature>
<evidence type="ECO:0000256" key="1">
    <source>
        <dbReference type="ARBA" id="ARBA00004141"/>
    </source>
</evidence>
<feature type="chain" id="PRO_5042985007" description="G-protein coupled receptors family 2 profile 2 domain-containing protein" evidence="10">
    <location>
        <begin position="21"/>
        <end position="849"/>
    </location>
</feature>
<dbReference type="InterPro" id="IPR023311">
    <property type="entry name" value="Methusela_ecto_dom_2"/>
</dbReference>
<organism evidence="12 13">
    <name type="scientific">Halocaridina rubra</name>
    <name type="common">Hawaiian red shrimp</name>
    <dbReference type="NCBI Taxonomy" id="373956"/>
    <lineage>
        <taxon>Eukaryota</taxon>
        <taxon>Metazoa</taxon>
        <taxon>Ecdysozoa</taxon>
        <taxon>Arthropoda</taxon>
        <taxon>Crustacea</taxon>
        <taxon>Multicrustacea</taxon>
        <taxon>Malacostraca</taxon>
        <taxon>Eumalacostraca</taxon>
        <taxon>Eucarida</taxon>
        <taxon>Decapoda</taxon>
        <taxon>Pleocyemata</taxon>
        <taxon>Caridea</taxon>
        <taxon>Atyoidea</taxon>
        <taxon>Atyidae</taxon>
        <taxon>Halocaridina</taxon>
    </lineage>
</organism>
<feature type="transmembrane region" description="Helical" evidence="9">
    <location>
        <begin position="428"/>
        <end position="451"/>
    </location>
</feature>
<feature type="transmembrane region" description="Helical" evidence="9">
    <location>
        <begin position="589"/>
        <end position="613"/>
    </location>
</feature>
<evidence type="ECO:0000256" key="9">
    <source>
        <dbReference type="SAM" id="Phobius"/>
    </source>
</evidence>
<dbReference type="EMBL" id="JAXCGZ010022681">
    <property type="protein sequence ID" value="KAK7027385.1"/>
    <property type="molecule type" value="Genomic_DNA"/>
</dbReference>
<reference evidence="12 13" key="1">
    <citation type="submission" date="2023-11" db="EMBL/GenBank/DDBJ databases">
        <title>Halocaridina rubra genome assembly.</title>
        <authorList>
            <person name="Smith C."/>
        </authorList>
    </citation>
    <scope>NUCLEOTIDE SEQUENCE [LARGE SCALE GENOMIC DNA]</scope>
    <source>
        <strain evidence="12">EP-1</strain>
        <tissue evidence="12">Whole</tissue>
    </source>
</reference>
<dbReference type="Gene3D" id="1.20.1070.10">
    <property type="entry name" value="Rhodopsin 7-helix transmembrane proteins"/>
    <property type="match status" value="1"/>
</dbReference>
<dbReference type="AlphaFoldDB" id="A0AAN8ZTX7"/>
<keyword evidence="7 9" id="KW-0472">Membrane</keyword>
<dbReference type="PROSITE" id="PS50261">
    <property type="entry name" value="G_PROTEIN_RECEP_F2_4"/>
    <property type="match status" value="1"/>
</dbReference>
<keyword evidence="3 9" id="KW-0812">Transmembrane</keyword>
<sequence length="849" mass="96135">MITLWSVSILVVFIVSVATGLGHEEKPNTNTSHVEIQVFLNQSEHEEETSYIPNFEPDVTNLTLRKCFCDSGQAWNGSACEDTSSYVVMIQQLTGNTVLVKTTSFGNVTIGETFCPEGKKYEYCTENITDCFHGMFYILESGNLDYEQNIFDNYCIENVYGSHSFTNELFAQICVDPIPSCCEEGYSLDATGACVVSGNDIAPPVEKTEHPIALGDIKFQGVKNISCAGSEKVYIINIDYQTLRPFHGIPGWYLIWRSMHTFKRHKIYDFCVSDMIGTDQSHMLVAKFCHTDHEKIHEEKCNNRTCMRKCCEPNAHFVDKECFYDDSLGFQPVFHHPTNMTPGAREPADLTVVHGAPLCPKFYPQDKEDDVFSLLQNGYLHSPGFPEPIPPTKYCLESFEDQAHQIRMYPYVCFPPEENPICTYVQTYFYPILLIISAGFLAVTLVVYLSVPELHATVNGKCIISNVTAHLVAYLSLFTLQIISSENGQNFCRFMAFVTQISFLAAFFWLNVMCFDIWSTLRFMNPASEPREKARLRFRLYSLYSWGCPLVIAIVSVIIESLPEDIDVIRPGFGESRCWFVDNKSLWVYFYGFVLVLVIINIIFFVDVAYFLIVNHIDSVLQRTQQKNRERMWLYVKLFIVMGVTWLAEVISWQIGTCEAWMVFDFVNALQGFLIFLIFTYNKNHIKKMMSKCETVLRQVKESVRTGKPGGANNVPSKAGPGASEQLSQSVSELPSNHSATSNRTFRSQLSCESEPGIRKTSNGTEAGIMAAQVHAQDSIQMDPEAKSPTPKVDHCPKPKESGILPVDEEVEEKSHIDDDQREDIDLSHNGDNSITPHELVLTFTVHIP</sequence>
<evidence type="ECO:0000256" key="10">
    <source>
        <dbReference type="SAM" id="SignalP"/>
    </source>
</evidence>
<dbReference type="PANTHER" id="PTHR46953">
    <property type="entry name" value="G-PROTEIN COUPLED RECEPTOR MTH-LIKE 1-RELATED"/>
    <property type="match status" value="1"/>
</dbReference>
<proteinExistence type="inferred from homology"/>
<feature type="compositionally biased region" description="Basic and acidic residues" evidence="8">
    <location>
        <begin position="813"/>
        <end position="829"/>
    </location>
</feature>
<keyword evidence="4 10" id="KW-0732">Signal</keyword>
<feature type="transmembrane region" description="Helical" evidence="9">
    <location>
        <begin position="538"/>
        <end position="559"/>
    </location>
</feature>
<dbReference type="CDD" id="cd15039">
    <property type="entry name" value="7tmB3_Methuselah-like"/>
    <property type="match status" value="1"/>
</dbReference>
<gene>
    <name evidence="12" type="ORF">SK128_013599</name>
</gene>
<evidence type="ECO:0000256" key="4">
    <source>
        <dbReference type="ARBA" id="ARBA00022729"/>
    </source>
</evidence>
<dbReference type="InterPro" id="IPR036272">
    <property type="entry name" value="Methuselah_N_sf"/>
</dbReference>
<dbReference type="GO" id="GO:0004930">
    <property type="term" value="F:G protein-coupled receptor activity"/>
    <property type="evidence" value="ECO:0007669"/>
    <property type="project" value="UniProtKB-KW"/>
</dbReference>
<dbReference type="Proteomes" id="UP001381693">
    <property type="component" value="Unassembled WGS sequence"/>
</dbReference>
<dbReference type="Pfam" id="PF00002">
    <property type="entry name" value="7tm_2"/>
    <property type="match status" value="1"/>
</dbReference>
<feature type="transmembrane region" description="Helical" evidence="9">
    <location>
        <begin position="634"/>
        <end position="655"/>
    </location>
</feature>
<evidence type="ECO:0000259" key="11">
    <source>
        <dbReference type="PROSITE" id="PS50261"/>
    </source>
</evidence>
<dbReference type="SUPFAM" id="SSF81321">
    <property type="entry name" value="Family A G protein-coupled receptor-like"/>
    <property type="match status" value="1"/>
</dbReference>
<keyword evidence="13" id="KW-1185">Reference proteome</keyword>
<feature type="signal peptide" evidence="10">
    <location>
        <begin position="1"/>
        <end position="20"/>
    </location>
</feature>
<name>A0AAN8ZTX7_HALRR</name>
<dbReference type="GO" id="GO:0007166">
    <property type="term" value="P:cell surface receptor signaling pathway"/>
    <property type="evidence" value="ECO:0007669"/>
    <property type="project" value="InterPro"/>
</dbReference>
<accession>A0AAN8ZTX7</accession>
<feature type="transmembrane region" description="Helical" evidence="9">
    <location>
        <begin position="463"/>
        <end position="483"/>
    </location>
</feature>
<feature type="compositionally biased region" description="Polar residues" evidence="8">
    <location>
        <begin position="725"/>
        <end position="752"/>
    </location>
</feature>
<dbReference type="GO" id="GO:0016020">
    <property type="term" value="C:membrane"/>
    <property type="evidence" value="ECO:0007669"/>
    <property type="project" value="UniProtKB-SubCell"/>
</dbReference>
<dbReference type="SUPFAM" id="SSF63877">
    <property type="entry name" value="Methuselah ectodomain"/>
    <property type="match status" value="1"/>
</dbReference>
<comment type="similarity">
    <text evidence="2">Belongs to the G-protein coupled receptor 2 family. Mth subfamily.</text>
</comment>
<keyword evidence="6" id="KW-0297">G-protein coupled receptor</keyword>
<evidence type="ECO:0000256" key="7">
    <source>
        <dbReference type="ARBA" id="ARBA00023136"/>
    </source>
</evidence>
<protein>
    <recommendedName>
        <fullName evidence="11">G-protein coupled receptors family 2 profile 2 domain-containing protein</fullName>
    </recommendedName>
</protein>
<keyword evidence="6" id="KW-0807">Transducer</keyword>
<evidence type="ECO:0000256" key="2">
    <source>
        <dbReference type="ARBA" id="ARBA00008979"/>
    </source>
</evidence>
<evidence type="ECO:0000256" key="3">
    <source>
        <dbReference type="ARBA" id="ARBA00022692"/>
    </source>
</evidence>
<evidence type="ECO:0000256" key="6">
    <source>
        <dbReference type="ARBA" id="ARBA00023040"/>
    </source>
</evidence>
<feature type="compositionally biased region" description="Basic and acidic residues" evidence="8">
    <location>
        <begin position="792"/>
        <end position="801"/>
    </location>
</feature>
<evidence type="ECO:0000313" key="12">
    <source>
        <dbReference type="EMBL" id="KAK7027385.1"/>
    </source>
</evidence>
<keyword evidence="5 9" id="KW-1133">Transmembrane helix</keyword>
<dbReference type="InterPro" id="IPR052808">
    <property type="entry name" value="GPCR_Mth-like"/>
</dbReference>
<comment type="subcellular location">
    <subcellularLocation>
        <location evidence="1">Membrane</location>
        <topology evidence="1">Multi-pass membrane protein</topology>
    </subcellularLocation>
</comment>
<evidence type="ECO:0000256" key="8">
    <source>
        <dbReference type="SAM" id="MobiDB-lite"/>
    </source>
</evidence>
<comment type="caution">
    <text evidence="12">The sequence shown here is derived from an EMBL/GenBank/DDBJ whole genome shotgun (WGS) entry which is preliminary data.</text>
</comment>
<feature type="region of interest" description="Disordered" evidence="8">
    <location>
        <begin position="780"/>
        <end position="833"/>
    </location>
</feature>
<dbReference type="Gene3D" id="2.170.180.11">
    <property type="entry name" value="Methuselah ectodomain, domain 2"/>
    <property type="match status" value="1"/>
</dbReference>
<feature type="transmembrane region" description="Helical" evidence="9">
    <location>
        <begin position="495"/>
        <end position="518"/>
    </location>
</feature>
<evidence type="ECO:0000313" key="13">
    <source>
        <dbReference type="Proteomes" id="UP001381693"/>
    </source>
</evidence>
<dbReference type="InterPro" id="IPR000832">
    <property type="entry name" value="GPCR_2_secretin-like"/>
</dbReference>